<sequence>MASSLRARFSSHVLRADPDEPRLERKKITVAGKTHVQYCVRPGRERDYVIERRQRRYQSREELTEASTSRARPLPILDTAQHGMSSAAGTERGERYAPEPWADVSSPPTCRFCQNTADKTASDLLMGWRVRTHVVSTSEFTATARVYLVITKSRRRTSVAMAYEPISGREREDHLDKTPNRRHRFTGTIHQEKEDSLFAQKLHELELGGGGRWELDTLQWDDLADDKTYIDEHGPGQGTQADATAAASKCSSFGSGREPTPLWASGSAVGVKTAWEAIHRLGGDEAIQGRDLQRRVFSQDLQVAELDDAPPPYSLHAT</sequence>
<reference evidence="4" key="1">
    <citation type="submission" date="2010-07" db="EMBL/GenBank/DDBJ databases">
        <title>The genome sequence of Gaeumannomyces graminis var. tritici strain R3-111a-1.</title>
        <authorList>
            <consortium name="The Broad Institute Genome Sequencing Platform"/>
            <person name="Ma L.-J."/>
            <person name="Dead R."/>
            <person name="Young S."/>
            <person name="Zeng Q."/>
            <person name="Koehrsen M."/>
            <person name="Alvarado L."/>
            <person name="Berlin A."/>
            <person name="Chapman S.B."/>
            <person name="Chen Z."/>
            <person name="Freedman E."/>
            <person name="Gellesch M."/>
            <person name="Goldberg J."/>
            <person name="Griggs A."/>
            <person name="Gujja S."/>
            <person name="Heilman E.R."/>
            <person name="Heiman D."/>
            <person name="Hepburn T."/>
            <person name="Howarth C."/>
            <person name="Jen D."/>
            <person name="Larson L."/>
            <person name="Mehta T."/>
            <person name="Neiman D."/>
            <person name="Pearson M."/>
            <person name="Roberts A."/>
            <person name="Saif S."/>
            <person name="Shea T."/>
            <person name="Shenoy N."/>
            <person name="Sisk P."/>
            <person name="Stolte C."/>
            <person name="Sykes S."/>
            <person name="Walk T."/>
            <person name="White J."/>
            <person name="Yandava C."/>
            <person name="Haas B."/>
            <person name="Nusbaum C."/>
            <person name="Birren B."/>
        </authorList>
    </citation>
    <scope>NUCLEOTIDE SEQUENCE [LARGE SCALE GENOMIC DNA]</scope>
    <source>
        <strain evidence="4">R3-111a-1</strain>
    </source>
</reference>
<dbReference type="RefSeq" id="XP_009228797.1">
    <property type="nucleotide sequence ID" value="XM_009230533.1"/>
</dbReference>
<protein>
    <submittedName>
        <fullName evidence="2 3">Uncharacterized protein</fullName>
    </submittedName>
</protein>
<evidence type="ECO:0000313" key="4">
    <source>
        <dbReference type="Proteomes" id="UP000006039"/>
    </source>
</evidence>
<dbReference type="Proteomes" id="UP000006039">
    <property type="component" value="Unassembled WGS sequence"/>
</dbReference>
<dbReference type="AlphaFoldDB" id="J3PGK3"/>
<reference evidence="3" key="5">
    <citation type="submission" date="2018-04" db="UniProtKB">
        <authorList>
            <consortium name="EnsemblFungi"/>
        </authorList>
    </citation>
    <scope>IDENTIFICATION</scope>
    <source>
        <strain evidence="3">R3-111a-1</strain>
    </source>
</reference>
<organism evidence="2">
    <name type="scientific">Gaeumannomyces tritici (strain R3-111a-1)</name>
    <name type="common">Wheat and barley take-all root rot fungus</name>
    <name type="synonym">Gaeumannomyces graminis var. tritici</name>
    <dbReference type="NCBI Taxonomy" id="644352"/>
    <lineage>
        <taxon>Eukaryota</taxon>
        <taxon>Fungi</taxon>
        <taxon>Dikarya</taxon>
        <taxon>Ascomycota</taxon>
        <taxon>Pezizomycotina</taxon>
        <taxon>Sordariomycetes</taxon>
        <taxon>Sordariomycetidae</taxon>
        <taxon>Magnaporthales</taxon>
        <taxon>Magnaporthaceae</taxon>
        <taxon>Gaeumannomyces</taxon>
    </lineage>
</organism>
<dbReference type="HOGENOM" id="CLU_852779_0_0_1"/>
<evidence type="ECO:0000256" key="1">
    <source>
        <dbReference type="SAM" id="MobiDB-lite"/>
    </source>
</evidence>
<reference evidence="2" key="3">
    <citation type="submission" date="2010-09" db="EMBL/GenBank/DDBJ databases">
        <title>Annotation of Gaeumannomyces graminis var. tritici R3-111a-1.</title>
        <authorList>
            <consortium name="The Broad Institute Genome Sequencing Platform"/>
            <person name="Ma L.-J."/>
            <person name="Dead R."/>
            <person name="Young S.K."/>
            <person name="Zeng Q."/>
            <person name="Gargeya S."/>
            <person name="Fitzgerald M."/>
            <person name="Haas B."/>
            <person name="Abouelleil A."/>
            <person name="Alvarado L."/>
            <person name="Arachchi H.M."/>
            <person name="Berlin A."/>
            <person name="Brown A."/>
            <person name="Chapman S.B."/>
            <person name="Chen Z."/>
            <person name="Dunbar C."/>
            <person name="Freedman E."/>
            <person name="Gearin G."/>
            <person name="Gellesch M."/>
            <person name="Goldberg J."/>
            <person name="Griggs A."/>
            <person name="Gujja S."/>
            <person name="Heiman D."/>
            <person name="Howarth C."/>
            <person name="Larson L."/>
            <person name="Lui A."/>
            <person name="MacDonald P.J.P."/>
            <person name="Mehta T."/>
            <person name="Montmayeur A."/>
            <person name="Murphy C."/>
            <person name="Neiman D."/>
            <person name="Pearson M."/>
            <person name="Priest M."/>
            <person name="Roberts A."/>
            <person name="Saif S."/>
            <person name="Shea T."/>
            <person name="Shenoy N."/>
            <person name="Sisk P."/>
            <person name="Stolte C."/>
            <person name="Sykes S."/>
            <person name="Yandava C."/>
            <person name="Wortman J."/>
            <person name="Nusbaum C."/>
            <person name="Birren B."/>
        </authorList>
    </citation>
    <scope>NUCLEOTIDE SEQUENCE</scope>
    <source>
        <strain evidence="2">R3-111a-1</strain>
    </source>
</reference>
<reference evidence="3" key="4">
    <citation type="journal article" date="2015" name="G3 (Bethesda)">
        <title>Genome sequences of three phytopathogenic species of the Magnaporthaceae family of fungi.</title>
        <authorList>
            <person name="Okagaki L.H."/>
            <person name="Nunes C.C."/>
            <person name="Sailsbery J."/>
            <person name="Clay B."/>
            <person name="Brown D."/>
            <person name="John T."/>
            <person name="Oh Y."/>
            <person name="Young N."/>
            <person name="Fitzgerald M."/>
            <person name="Haas B.J."/>
            <person name="Zeng Q."/>
            <person name="Young S."/>
            <person name="Adiconis X."/>
            <person name="Fan L."/>
            <person name="Levin J.Z."/>
            <person name="Mitchell T.K."/>
            <person name="Okubara P.A."/>
            <person name="Farman M.L."/>
            <person name="Kohn L.M."/>
            <person name="Birren B."/>
            <person name="Ma L.-J."/>
            <person name="Dean R.A."/>
        </authorList>
    </citation>
    <scope>NUCLEOTIDE SEQUENCE</scope>
    <source>
        <strain evidence="3">R3-111a-1</strain>
    </source>
</reference>
<evidence type="ECO:0000313" key="2">
    <source>
        <dbReference type="EMBL" id="EJT69749.1"/>
    </source>
</evidence>
<dbReference type="VEuPathDB" id="FungiDB:GGTG_12632"/>
<dbReference type="EnsemblFungi" id="EJT69749">
    <property type="protein sequence ID" value="EJT69749"/>
    <property type="gene ID" value="GGTG_12632"/>
</dbReference>
<gene>
    <name evidence="3" type="primary">20353090</name>
    <name evidence="2" type="ORF">GGTG_12632</name>
</gene>
<keyword evidence="4" id="KW-1185">Reference proteome</keyword>
<accession>J3PGK3</accession>
<reference evidence="2" key="2">
    <citation type="submission" date="2010-07" db="EMBL/GenBank/DDBJ databases">
        <authorList>
            <consortium name="The Broad Institute Genome Sequencing Platform"/>
            <consortium name="Broad Institute Genome Sequencing Center for Infectious Disease"/>
            <person name="Ma L.-J."/>
            <person name="Dead R."/>
            <person name="Young S."/>
            <person name="Zeng Q."/>
            <person name="Koehrsen M."/>
            <person name="Alvarado L."/>
            <person name="Berlin A."/>
            <person name="Chapman S.B."/>
            <person name="Chen Z."/>
            <person name="Freedman E."/>
            <person name="Gellesch M."/>
            <person name="Goldberg J."/>
            <person name="Griggs A."/>
            <person name="Gujja S."/>
            <person name="Heilman E.R."/>
            <person name="Heiman D."/>
            <person name="Hepburn T."/>
            <person name="Howarth C."/>
            <person name="Jen D."/>
            <person name="Larson L."/>
            <person name="Mehta T."/>
            <person name="Neiman D."/>
            <person name="Pearson M."/>
            <person name="Roberts A."/>
            <person name="Saif S."/>
            <person name="Shea T."/>
            <person name="Shenoy N."/>
            <person name="Sisk P."/>
            <person name="Stolte C."/>
            <person name="Sykes S."/>
            <person name="Walk T."/>
            <person name="White J."/>
            <person name="Yandava C."/>
            <person name="Haas B."/>
            <person name="Nusbaum C."/>
            <person name="Birren B."/>
        </authorList>
    </citation>
    <scope>NUCLEOTIDE SEQUENCE</scope>
    <source>
        <strain evidence="2">R3-111a-1</strain>
    </source>
</reference>
<proteinExistence type="predicted"/>
<name>J3PGK3_GAET3</name>
<dbReference type="OrthoDB" id="10623585at2759"/>
<dbReference type="GeneID" id="20353090"/>
<evidence type="ECO:0000313" key="3">
    <source>
        <dbReference type="EnsemblFungi" id="EJT69749"/>
    </source>
</evidence>
<dbReference type="eggNOG" id="ENOG502RN5H">
    <property type="taxonomic scope" value="Eukaryota"/>
</dbReference>
<dbReference type="EMBL" id="GL385403">
    <property type="protein sequence ID" value="EJT69749.1"/>
    <property type="molecule type" value="Genomic_DNA"/>
</dbReference>
<feature type="region of interest" description="Disordered" evidence="1">
    <location>
        <begin position="56"/>
        <end position="102"/>
    </location>
</feature>